<dbReference type="Pfam" id="PF00795">
    <property type="entry name" value="CN_hydrolase"/>
    <property type="match status" value="1"/>
</dbReference>
<protein>
    <submittedName>
        <fullName evidence="3">Hydrolase</fullName>
    </submittedName>
</protein>
<evidence type="ECO:0000313" key="3">
    <source>
        <dbReference type="EMBL" id="GLV55036.1"/>
    </source>
</evidence>
<dbReference type="Proteomes" id="UP001344906">
    <property type="component" value="Unassembled WGS sequence"/>
</dbReference>
<comment type="caution">
    <text evidence="3">The sequence shown here is derived from an EMBL/GenBank/DDBJ whole genome shotgun (WGS) entry which is preliminary data.</text>
</comment>
<dbReference type="PANTHER" id="PTHR23088:SF27">
    <property type="entry name" value="DEAMINATED GLUTATHIONE AMIDASE"/>
    <property type="match status" value="1"/>
</dbReference>
<proteinExistence type="inferred from homology"/>
<dbReference type="GO" id="GO:0016787">
    <property type="term" value="F:hydrolase activity"/>
    <property type="evidence" value="ECO:0007669"/>
    <property type="project" value="UniProtKB-KW"/>
</dbReference>
<sequence length="271" mass="30080">MMVTRIAVAQLASQADPEQNLARASAAIRQAADAGAQLIVLPEIFMALLAKENFNAAYARGVSQPLDGPYVSGLRQAAAQANIWVVSGMLETAHRVADRTYNTTVVIDDSGDLLAFYRKTHLYDAFGFRESEVFAAGEQLFTPLETPFGRMGLFVCYELRFPEIARHQAEQGVDFFVMPSAWVVGSLKEMHWQHLVKARAIENTAYMFACDQVGHNYLGRSLLVDPLGVVLAEGTEDECMLYADLDPQRLQIARQTLPALTHRRPDLFARS</sequence>
<dbReference type="EMBL" id="BSRI01000001">
    <property type="protein sequence ID" value="GLV55036.1"/>
    <property type="molecule type" value="Genomic_DNA"/>
</dbReference>
<dbReference type="RefSeq" id="WP_338249029.1">
    <property type="nucleotide sequence ID" value="NZ_BSRI01000001.1"/>
</dbReference>
<dbReference type="SUPFAM" id="SSF56317">
    <property type="entry name" value="Carbon-nitrogen hydrolase"/>
    <property type="match status" value="1"/>
</dbReference>
<dbReference type="InterPro" id="IPR003010">
    <property type="entry name" value="C-N_Hydrolase"/>
</dbReference>
<evidence type="ECO:0000259" key="2">
    <source>
        <dbReference type="PROSITE" id="PS50263"/>
    </source>
</evidence>
<feature type="domain" description="CN hydrolase" evidence="2">
    <location>
        <begin position="4"/>
        <end position="247"/>
    </location>
</feature>
<dbReference type="PROSITE" id="PS50263">
    <property type="entry name" value="CN_HYDROLASE"/>
    <property type="match status" value="1"/>
</dbReference>
<dbReference type="InterPro" id="IPR036526">
    <property type="entry name" value="C-N_Hydrolase_sf"/>
</dbReference>
<dbReference type="Gene3D" id="3.60.110.10">
    <property type="entry name" value="Carbon-nitrogen hydrolase"/>
    <property type="match status" value="1"/>
</dbReference>
<name>A0ABQ6FL79_9CHLR</name>
<evidence type="ECO:0000313" key="4">
    <source>
        <dbReference type="Proteomes" id="UP001344906"/>
    </source>
</evidence>
<evidence type="ECO:0000256" key="1">
    <source>
        <dbReference type="ARBA" id="ARBA00010613"/>
    </source>
</evidence>
<reference evidence="3 4" key="1">
    <citation type="submission" date="2023-02" db="EMBL/GenBank/DDBJ databases">
        <title>Dictyobacter halimunensis sp. nov., a new member of the class Ktedonobacteria from forest soil in a geothermal area.</title>
        <authorList>
            <person name="Rachmania M.K."/>
            <person name="Ningsih F."/>
            <person name="Sakai Y."/>
            <person name="Yabe S."/>
            <person name="Yokota A."/>
            <person name="Sjamsuridzal W."/>
        </authorList>
    </citation>
    <scope>NUCLEOTIDE SEQUENCE [LARGE SCALE GENOMIC DNA]</scope>
    <source>
        <strain evidence="3 4">S3.2.2.5</strain>
    </source>
</reference>
<keyword evidence="4" id="KW-1185">Reference proteome</keyword>
<dbReference type="PANTHER" id="PTHR23088">
    <property type="entry name" value="NITRILASE-RELATED"/>
    <property type="match status" value="1"/>
</dbReference>
<organism evidence="3 4">
    <name type="scientific">Dictyobacter halimunensis</name>
    <dbReference type="NCBI Taxonomy" id="3026934"/>
    <lineage>
        <taxon>Bacteria</taxon>
        <taxon>Bacillati</taxon>
        <taxon>Chloroflexota</taxon>
        <taxon>Ktedonobacteria</taxon>
        <taxon>Ktedonobacterales</taxon>
        <taxon>Dictyobacteraceae</taxon>
        <taxon>Dictyobacter</taxon>
    </lineage>
</organism>
<comment type="similarity">
    <text evidence="1">Belongs to the carbon-nitrogen hydrolase superfamily. NIT1/NIT2 family.</text>
</comment>
<dbReference type="CDD" id="cd07581">
    <property type="entry name" value="nitrilase_3"/>
    <property type="match status" value="1"/>
</dbReference>
<accession>A0ABQ6FL79</accession>
<gene>
    <name evidence="3" type="ORF">KDH_18830</name>
</gene>
<keyword evidence="3" id="KW-0378">Hydrolase</keyword>